<keyword evidence="5" id="KW-1185">Reference proteome</keyword>
<sequence>MTNLISVIVPVYNAEKYLERCVNSICNQTYKNLEIILVNDGSSDNSKSLCESLSKKDSRIIHIDQENGGSSIARNTGLENASGDIISFIDSDDYIEAIMLEKMLQLMLDNNLEVVEIERNAESNTKVFDNSFTIEDPITATERIIKANAFQVWKRIYRRHVVEEMRFIPKIIHQDVFFTIDVINKVSSIGYLNSPFYIYNRESIGIIRSKYSEMKRDIAIRATEYMKANIPKSEKLKKVMDNYIVGYYTDHYFLLSRNVVFDKERKFRKKLKRDIRKSSNFSEIRLRTFLVLFMPTKVMELISSSYQLVKSK</sequence>
<evidence type="ECO:0000313" key="5">
    <source>
        <dbReference type="Proteomes" id="UP001337305"/>
    </source>
</evidence>
<evidence type="ECO:0000313" key="4">
    <source>
        <dbReference type="EMBL" id="MEF3835428.1"/>
    </source>
</evidence>
<dbReference type="InterPro" id="IPR001173">
    <property type="entry name" value="Glyco_trans_2-like"/>
</dbReference>
<evidence type="ECO:0000259" key="3">
    <source>
        <dbReference type="Pfam" id="PF00535"/>
    </source>
</evidence>
<keyword evidence="1 4" id="KW-0328">Glycosyltransferase</keyword>
<dbReference type="EMBL" id="JAODOP010000004">
    <property type="protein sequence ID" value="MEF3835428.1"/>
    <property type="molecule type" value="Genomic_DNA"/>
</dbReference>
<evidence type="ECO:0000256" key="1">
    <source>
        <dbReference type="ARBA" id="ARBA00022676"/>
    </source>
</evidence>
<reference evidence="4 5" key="1">
    <citation type="submission" date="2022-09" db="EMBL/GenBank/DDBJ databases">
        <title>Genome sequencing of Flavivirga sp. MEBiC05379.</title>
        <authorList>
            <person name="Oh H.-M."/>
            <person name="Kwon K.K."/>
            <person name="Park M.J."/>
            <person name="Yang S.-H."/>
        </authorList>
    </citation>
    <scope>NUCLEOTIDE SEQUENCE [LARGE SCALE GENOMIC DNA]</scope>
    <source>
        <strain evidence="4 5">MEBiC05379</strain>
    </source>
</reference>
<dbReference type="CDD" id="cd00761">
    <property type="entry name" value="Glyco_tranf_GTA_type"/>
    <property type="match status" value="1"/>
</dbReference>
<accession>A0ABU7XXJ0</accession>
<dbReference type="GO" id="GO:0016757">
    <property type="term" value="F:glycosyltransferase activity"/>
    <property type="evidence" value="ECO:0007669"/>
    <property type="project" value="UniProtKB-KW"/>
</dbReference>
<dbReference type="PANTHER" id="PTHR22916:SF51">
    <property type="entry name" value="GLYCOSYLTRANSFERASE EPSH-RELATED"/>
    <property type="match status" value="1"/>
</dbReference>
<dbReference type="InterPro" id="IPR029044">
    <property type="entry name" value="Nucleotide-diphossugar_trans"/>
</dbReference>
<proteinExistence type="predicted"/>
<dbReference type="Gene3D" id="3.90.550.10">
    <property type="entry name" value="Spore Coat Polysaccharide Biosynthesis Protein SpsA, Chain A"/>
    <property type="match status" value="1"/>
</dbReference>
<evidence type="ECO:0000256" key="2">
    <source>
        <dbReference type="ARBA" id="ARBA00022679"/>
    </source>
</evidence>
<dbReference type="Proteomes" id="UP001337305">
    <property type="component" value="Unassembled WGS sequence"/>
</dbReference>
<dbReference type="PANTHER" id="PTHR22916">
    <property type="entry name" value="GLYCOSYLTRANSFERASE"/>
    <property type="match status" value="1"/>
</dbReference>
<gene>
    <name evidence="4" type="ORF">N1F79_20055</name>
</gene>
<organism evidence="4 5">
    <name type="scientific">Flavivirga spongiicola</name>
    <dbReference type="NCBI Taxonomy" id="421621"/>
    <lineage>
        <taxon>Bacteria</taxon>
        <taxon>Pseudomonadati</taxon>
        <taxon>Bacteroidota</taxon>
        <taxon>Flavobacteriia</taxon>
        <taxon>Flavobacteriales</taxon>
        <taxon>Flavobacteriaceae</taxon>
        <taxon>Flavivirga</taxon>
    </lineage>
</organism>
<keyword evidence="2 4" id="KW-0808">Transferase</keyword>
<name>A0ABU7XXJ0_9FLAO</name>
<protein>
    <submittedName>
        <fullName evidence="4">Glycosyltransferase</fullName>
        <ecNumber evidence="4">2.4.-.-</ecNumber>
    </submittedName>
</protein>
<dbReference type="RefSeq" id="WP_303307714.1">
    <property type="nucleotide sequence ID" value="NZ_JAODOP010000004.1"/>
</dbReference>
<comment type="caution">
    <text evidence="4">The sequence shown here is derived from an EMBL/GenBank/DDBJ whole genome shotgun (WGS) entry which is preliminary data.</text>
</comment>
<dbReference type="SUPFAM" id="SSF53448">
    <property type="entry name" value="Nucleotide-diphospho-sugar transferases"/>
    <property type="match status" value="1"/>
</dbReference>
<dbReference type="EC" id="2.4.-.-" evidence="4"/>
<dbReference type="Pfam" id="PF00535">
    <property type="entry name" value="Glycos_transf_2"/>
    <property type="match status" value="1"/>
</dbReference>
<feature type="domain" description="Glycosyltransferase 2-like" evidence="3">
    <location>
        <begin position="6"/>
        <end position="121"/>
    </location>
</feature>